<name>A0A1H0QLU6_9CLOT</name>
<feature type="domain" description="Penicillin binding protein A dimerisation" evidence="2">
    <location>
        <begin position="55"/>
        <end position="113"/>
    </location>
</feature>
<evidence type="ECO:0000259" key="1">
    <source>
        <dbReference type="Pfam" id="PF00905"/>
    </source>
</evidence>
<sequence length="490" mass="53404">MNDLGKNVRNVMVVFLFCFIALISYMVYFQVFKGPDIAAMPGNVRLWAKRNEVIRGTIYDRNGEALTKSKRIDELSQDREYVYKDLYTHSLGYIDEQYGITGLEEEFDSELSKYSGAGNNLRKFFKDFDLKTFFKERNQEDEKIGNGVVTTLNPKAQKAAYDLLGDQKGAVVALNPKTGEILAMVSKPTYDPNNMKLAIEGATAENSEAGYLINRAVEGLYPPGSVMKTITLSAALENDPSVANRTFQDKGKITFADGRELNNYVHQVHGAISLRKGFSVSSNVVFGTLAMELGNEKLKAVAENFGFNSVVPAVGTTITKSQFPTLEEYEVGSIAQSGIGQGSVLTTPMEMALMVSAVSNNGMLMQPKLVNKVIDSQGNTVKEIPSKELKQVISPETSAVVRDYMKTLVAGKTFYGWDMLQKYGAGGKTGTADYNLPDGSEAIPHGWFVSIAPADDPQVAIAVIVENGENGVKLPAVIAANVIDAILGKE</sequence>
<dbReference type="AlphaFoldDB" id="A0A1H0QLU6"/>
<dbReference type="SUPFAM" id="SSF56519">
    <property type="entry name" value="Penicillin binding protein dimerisation domain"/>
    <property type="match status" value="1"/>
</dbReference>
<dbReference type="InterPro" id="IPR054120">
    <property type="entry name" value="PBPA_dimer"/>
</dbReference>
<accession>A0A1H0QLU6</accession>
<keyword evidence="4" id="KW-1185">Reference proteome</keyword>
<gene>
    <name evidence="3" type="ORF">SAMN04488529_102427</name>
</gene>
<dbReference type="PANTHER" id="PTHR30627">
    <property type="entry name" value="PEPTIDOGLYCAN D,D-TRANSPEPTIDASE"/>
    <property type="match status" value="1"/>
</dbReference>
<dbReference type="GO" id="GO:0005886">
    <property type="term" value="C:plasma membrane"/>
    <property type="evidence" value="ECO:0007669"/>
    <property type="project" value="TreeGrafter"/>
</dbReference>
<organism evidence="3 4">
    <name type="scientific">Clostridium gasigenes</name>
    <dbReference type="NCBI Taxonomy" id="94869"/>
    <lineage>
        <taxon>Bacteria</taxon>
        <taxon>Bacillati</taxon>
        <taxon>Bacillota</taxon>
        <taxon>Clostridia</taxon>
        <taxon>Eubacteriales</taxon>
        <taxon>Clostridiaceae</taxon>
        <taxon>Clostridium</taxon>
    </lineage>
</organism>
<dbReference type="InterPro" id="IPR012338">
    <property type="entry name" value="Beta-lactam/transpept-like"/>
</dbReference>
<evidence type="ECO:0000313" key="4">
    <source>
        <dbReference type="Proteomes" id="UP000198597"/>
    </source>
</evidence>
<dbReference type="GO" id="GO:0051301">
    <property type="term" value="P:cell division"/>
    <property type="evidence" value="ECO:0007669"/>
    <property type="project" value="UniProtKB-KW"/>
</dbReference>
<dbReference type="InterPro" id="IPR036138">
    <property type="entry name" value="PBP_dimer_sf"/>
</dbReference>
<dbReference type="Pfam" id="PF21922">
    <property type="entry name" value="PBP_dimer_2"/>
    <property type="match status" value="1"/>
</dbReference>
<dbReference type="Gene3D" id="3.90.1310.10">
    <property type="entry name" value="Penicillin-binding protein 2a (Domain 2)"/>
    <property type="match status" value="1"/>
</dbReference>
<reference evidence="3 4" key="1">
    <citation type="submission" date="2016-10" db="EMBL/GenBank/DDBJ databases">
        <authorList>
            <person name="de Groot N.N."/>
        </authorList>
    </citation>
    <scope>NUCLEOTIDE SEQUENCE [LARGE SCALE GENOMIC DNA]</scope>
    <source>
        <strain evidence="3 4">DSM 12272</strain>
    </source>
</reference>
<evidence type="ECO:0000259" key="2">
    <source>
        <dbReference type="Pfam" id="PF21922"/>
    </source>
</evidence>
<dbReference type="InterPro" id="IPR050515">
    <property type="entry name" value="Beta-lactam/transpept"/>
</dbReference>
<keyword evidence="3" id="KW-0131">Cell cycle</keyword>
<dbReference type="STRING" id="94869.SAMN04488529_102427"/>
<protein>
    <submittedName>
        <fullName evidence="3">Cell division protein FtsI/penicillin-binding protein 2</fullName>
    </submittedName>
</protein>
<dbReference type="InterPro" id="IPR001460">
    <property type="entry name" value="PCN-bd_Tpept"/>
</dbReference>
<dbReference type="GO" id="GO:0071555">
    <property type="term" value="P:cell wall organization"/>
    <property type="evidence" value="ECO:0007669"/>
    <property type="project" value="TreeGrafter"/>
</dbReference>
<dbReference type="OrthoDB" id="9766847at2"/>
<dbReference type="Pfam" id="PF00905">
    <property type="entry name" value="Transpeptidase"/>
    <property type="match status" value="1"/>
</dbReference>
<dbReference type="EMBL" id="FNJM01000002">
    <property type="protein sequence ID" value="SDP18361.1"/>
    <property type="molecule type" value="Genomic_DNA"/>
</dbReference>
<dbReference type="GO" id="GO:0046677">
    <property type="term" value="P:response to antibiotic"/>
    <property type="evidence" value="ECO:0007669"/>
    <property type="project" value="UniProtKB-KW"/>
</dbReference>
<dbReference type="SUPFAM" id="SSF56601">
    <property type="entry name" value="beta-lactamase/transpeptidase-like"/>
    <property type="match status" value="1"/>
</dbReference>
<dbReference type="Gene3D" id="3.40.710.10">
    <property type="entry name" value="DD-peptidase/beta-lactamase superfamily"/>
    <property type="match status" value="1"/>
</dbReference>
<dbReference type="RefSeq" id="WP_089967363.1">
    <property type="nucleotide sequence ID" value="NZ_FNJM01000002.1"/>
</dbReference>
<proteinExistence type="predicted"/>
<evidence type="ECO:0000313" key="3">
    <source>
        <dbReference type="EMBL" id="SDP18361.1"/>
    </source>
</evidence>
<dbReference type="Proteomes" id="UP000198597">
    <property type="component" value="Unassembled WGS sequence"/>
</dbReference>
<dbReference type="GO" id="GO:0008800">
    <property type="term" value="F:beta-lactamase activity"/>
    <property type="evidence" value="ECO:0007669"/>
    <property type="project" value="UniProtKB-EC"/>
</dbReference>
<keyword evidence="3" id="KW-0132">Cell division</keyword>
<dbReference type="GO" id="GO:0008658">
    <property type="term" value="F:penicillin binding"/>
    <property type="evidence" value="ECO:0007669"/>
    <property type="project" value="InterPro"/>
</dbReference>
<dbReference type="PANTHER" id="PTHR30627:SF24">
    <property type="entry name" value="PENICILLIN-BINDING PROTEIN 4B"/>
    <property type="match status" value="1"/>
</dbReference>
<feature type="domain" description="Penicillin-binding protein transpeptidase" evidence="1">
    <location>
        <begin position="169"/>
        <end position="483"/>
    </location>
</feature>